<accession>A0A652YIP2</accession>
<proteinExistence type="predicted"/>
<name>A0A652YIP2_NOCGL</name>
<keyword evidence="1" id="KW-1133">Transmembrane helix</keyword>
<comment type="caution">
    <text evidence="2">The sequence shown here is derived from an EMBL/GenBank/DDBJ whole genome shotgun (WGS) entry which is preliminary data.</text>
</comment>
<dbReference type="EMBL" id="VNIQ01000009">
    <property type="protein sequence ID" value="TYQ01099.1"/>
    <property type="molecule type" value="Genomic_DNA"/>
</dbReference>
<dbReference type="InterPro" id="IPR049820">
    <property type="entry name" value="Trnsprt_adja_ssu-like"/>
</dbReference>
<protein>
    <submittedName>
        <fullName evidence="2">Uncharacterized protein</fullName>
    </submittedName>
</protein>
<gene>
    <name evidence="2" type="ORF">FNL38_109113</name>
</gene>
<evidence type="ECO:0000313" key="2">
    <source>
        <dbReference type="EMBL" id="TYQ01099.1"/>
    </source>
</evidence>
<organism evidence="2">
    <name type="scientific">Nocardia globerula</name>
    <dbReference type="NCBI Taxonomy" id="1818"/>
    <lineage>
        <taxon>Bacteria</taxon>
        <taxon>Bacillati</taxon>
        <taxon>Actinomycetota</taxon>
        <taxon>Actinomycetes</taxon>
        <taxon>Mycobacteriales</taxon>
        <taxon>Nocardiaceae</taxon>
        <taxon>Nocardia</taxon>
    </lineage>
</organism>
<sequence length="43" mass="4778">MSTALLTIYVLIWPALVLVVLGVISKGFFKDWATARRNGEDLV</sequence>
<dbReference type="NCBIfam" id="NF038354">
    <property type="entry name" value="trnsprt_adja_43"/>
    <property type="match status" value="1"/>
</dbReference>
<reference evidence="2" key="1">
    <citation type="submission" date="2019-07" db="EMBL/GenBank/DDBJ databases">
        <title>Genomic Encyclopedia of Type Strains, Phase IV (KMG-IV): sequencing the most valuable type-strain genomes for metagenomic binning, comparative biology and taxonomic classification.</title>
        <authorList>
            <person name="Goeker M."/>
        </authorList>
    </citation>
    <scope>NUCLEOTIDE SEQUENCE</scope>
    <source>
        <strain evidence="2">DSM 44596</strain>
    </source>
</reference>
<keyword evidence="1" id="KW-0812">Transmembrane</keyword>
<feature type="transmembrane region" description="Helical" evidence="1">
    <location>
        <begin position="6"/>
        <end position="29"/>
    </location>
</feature>
<keyword evidence="1" id="KW-0472">Membrane</keyword>
<evidence type="ECO:0000256" key="1">
    <source>
        <dbReference type="SAM" id="Phobius"/>
    </source>
</evidence>
<dbReference type="AlphaFoldDB" id="A0A652YIP2"/>